<feature type="region of interest" description="Disordered" evidence="1">
    <location>
        <begin position="182"/>
        <end position="215"/>
    </location>
</feature>
<dbReference type="Proteomes" id="UP000069705">
    <property type="component" value="Unassembled WGS sequence"/>
</dbReference>
<feature type="compositionally biased region" description="Low complexity" evidence="1">
    <location>
        <begin position="189"/>
        <end position="203"/>
    </location>
</feature>
<dbReference type="AlphaFoldDB" id="A0A100WQ85"/>
<evidence type="ECO:0000313" key="4">
    <source>
        <dbReference type="Proteomes" id="UP000069705"/>
    </source>
</evidence>
<dbReference type="EMBL" id="BCSZ01000024">
    <property type="protein sequence ID" value="GAT02508.1"/>
    <property type="molecule type" value="Genomic_DNA"/>
</dbReference>
<name>A0A100WQ85_MYCFO</name>
<reference evidence="4" key="2">
    <citation type="submission" date="2016-02" db="EMBL/GenBank/DDBJ databases">
        <title>Draft genome sequence of five rapidly growing Mycobacterium species.</title>
        <authorList>
            <person name="Katahira K."/>
            <person name="Gotou Y."/>
            <person name="Iida K."/>
            <person name="Ogura Y."/>
            <person name="Hayashi T."/>
        </authorList>
    </citation>
    <scope>NUCLEOTIDE SEQUENCE [LARGE SCALE GENOMIC DNA]</scope>
    <source>
        <strain evidence="4">JCM6368</strain>
    </source>
</reference>
<evidence type="ECO:0000313" key="3">
    <source>
        <dbReference type="EMBL" id="GAT02508.1"/>
    </source>
</evidence>
<evidence type="ECO:0000256" key="1">
    <source>
        <dbReference type="SAM" id="MobiDB-lite"/>
    </source>
</evidence>
<sequence length="238" mass="25441">MGADELARTEIREIEAVAAPGSGAIGWETDPMIHVVQASGWQDLPPARDFLLSPGFAGLAAVVAAIIGLCAVMYAVRRARKRSTAEWDQRERHHEERREDEEHAVAVARCWDRWWQVLETAAIEPAASEGATLGLGPEVALELLRGLLRDAEDLGDETLARAVAVYQEQFLLVLAQQGGPLDRLARTPSTSANGSRNGASSAGKHADTDAVSVITPESAADVIPAAAKEGAPAGRRRR</sequence>
<reference evidence="3 4" key="1">
    <citation type="journal article" date="2016" name="Genome Announc.">
        <title>Draft Genome Sequences of Five Rapidly Growing Mycobacterium Species, M. thermoresistibile, M. fortuitum subsp. acetamidolyticum, M. canariasense, M. brisbanense, and M. novocastrense.</title>
        <authorList>
            <person name="Katahira K."/>
            <person name="Ogura Y."/>
            <person name="Gotoh Y."/>
            <person name="Hayashi T."/>
        </authorList>
    </citation>
    <scope>NUCLEOTIDE SEQUENCE [LARGE SCALE GENOMIC DNA]</scope>
    <source>
        <strain evidence="3 4">JCM6368</strain>
    </source>
</reference>
<protein>
    <submittedName>
        <fullName evidence="3">Uncharacterized protein</fullName>
    </submittedName>
</protein>
<gene>
    <name evidence="3" type="ORF">RMCFA_2620</name>
</gene>
<comment type="caution">
    <text evidence="3">The sequence shown here is derived from an EMBL/GenBank/DDBJ whole genome shotgun (WGS) entry which is preliminary data.</text>
</comment>
<evidence type="ECO:0000256" key="2">
    <source>
        <dbReference type="SAM" id="Phobius"/>
    </source>
</evidence>
<keyword evidence="2" id="KW-0472">Membrane</keyword>
<feature type="transmembrane region" description="Helical" evidence="2">
    <location>
        <begin position="56"/>
        <end position="76"/>
    </location>
</feature>
<proteinExistence type="predicted"/>
<organism evidence="3 4">
    <name type="scientific">Mycolicibacterium fortuitum subsp. acetamidolyticum</name>
    <dbReference type="NCBI Taxonomy" id="144550"/>
    <lineage>
        <taxon>Bacteria</taxon>
        <taxon>Bacillati</taxon>
        <taxon>Actinomycetota</taxon>
        <taxon>Actinomycetes</taxon>
        <taxon>Mycobacteriales</taxon>
        <taxon>Mycobacteriaceae</taxon>
        <taxon>Mycolicibacterium</taxon>
    </lineage>
</organism>
<keyword evidence="2" id="KW-1133">Transmembrane helix</keyword>
<accession>A0A100WQ85</accession>
<keyword evidence="2" id="KW-0812">Transmembrane</keyword>